<dbReference type="OrthoDB" id="1893551at2759"/>
<dbReference type="PROSITE" id="PS50097">
    <property type="entry name" value="BTB"/>
    <property type="match status" value="1"/>
</dbReference>
<dbReference type="InterPro" id="IPR000408">
    <property type="entry name" value="Reg_chr_condens"/>
</dbReference>
<evidence type="ECO:0000313" key="6">
    <source>
        <dbReference type="EMBL" id="CAF0720757.1"/>
    </source>
</evidence>
<sequence length="1263" mass="146245">MKQYEIKTCGPKCRSHKHAIEIINLMTKTNDAHILISALLQCWNCQKIQDNFGRNLLHMAASCGRREVCEWLIDMKKTDLNLKTFENGWTAAHCACFYGNIDSLIALIKRGANLTKNDYDHLTPIEGLNLDKWIATRYQADLNDDLDVYSWGSNENYNLGVGHELKKPNAEMVEFFKKTNITITQIEMGKFHSVFLSKTGEVFTCGFGIDGRLGHDNEQTLVSPKQVEALKNEKIIQVDASRNNTYFLSSEGVLYSCGTNEFKQLGQPSVNKILVPKPISGGKKLKGKPIKQFACSRFHVVVVTTSNEVYTFGLNAGQLGHPNETVANAISYNNTICYVSEPRLITHLNEPDIDISLVACSDGSTLCLQPSKNLLHIFNDYKPRRLYYMKEVGSPFTKLKVIGGKLDHSVNPDLKWIQDLANPITIVGLTEKNYLYIWREQENCWKNLTWSKNKSFKIIDFDLNNQGIIFCTNHGSCYRADFKNYKKMTSSPTSLKDDVKPSLPTETLDVFRIPLVNRGVRVFCDLKANNFTALQYHPNTTMHMYPMEMKSILRNDMKLFLDESLLNRDFYDIELKFRDRIFYVHKFILLTRCPKLFNKQDLIVKNRIDLDQNISAKFPNNAIEIIINFIYTNECPKEVIKKILKSCKILNETSFIKFINDFKETFIDKFGFSEFKACFDPSNYTKILRELHVNSKDSNDEKLEVMSDFLYKMFDFKIYKSNTKRKAFKFPRESYQEFYDCKIILNNEQSIDCHKCILIARSDFFRNMLLGSWLESNSAVISLPFDADLMQIFIDYLYSDEILLDFIHAGTNYTTSLKSKSEKEIEILFNLYVLSDQLLMERLKNLCEFKLANLVSLKNVAEIFEFSVEYDAKQLKDFCMEFMSLNLTTLIDSKQLENVNLNRLADLSSFYKKYFSVIESRMITPYSDGLDVDKIDLVPSDLIFDKNFVDGNLNEIEEQWSRSKKIIPNRSDNKKELENFESPKEEPNVQIEQNIEIEEENNKNDESLKWEKVKKKKTRKISTKENEPSKTPVGLNPYQKPSPPGAFFNQNDLNKFNEEKKRNENQKKQEKEEWPSLLNAIESKVDREIKLPKSKLNKESKACSVVLNTPKSPNEPKVKEENKLTWGTTPTPTSSSSTFSLMDIINEEMKKVNLNKKEVKIPEIVKSPIQTNKTEQPKGWNLNQNNFTEKSSFSQIIEMEQKSKEQYNKLKNRPLNSIQLEEKAIQDLKMLYQVDQITDITITIELIDEVDTKSCLAPIWKKN</sequence>
<dbReference type="Gene3D" id="3.30.710.10">
    <property type="entry name" value="Potassium Channel Kv1.1, Chain A"/>
    <property type="match status" value="2"/>
</dbReference>
<comment type="caution">
    <text evidence="6">The sequence shown here is derived from an EMBL/GenBank/DDBJ whole genome shotgun (WGS) entry which is preliminary data.</text>
</comment>
<dbReference type="InterPro" id="IPR000210">
    <property type="entry name" value="BTB/POZ_dom"/>
</dbReference>
<feature type="repeat" description="RCC1" evidence="3">
    <location>
        <begin position="252"/>
        <end position="306"/>
    </location>
</feature>
<keyword evidence="1" id="KW-0677">Repeat</keyword>
<protein>
    <recommendedName>
        <fullName evidence="5">BTB domain-containing protein</fullName>
    </recommendedName>
</protein>
<feature type="repeat" description="RCC1" evidence="3">
    <location>
        <begin position="200"/>
        <end position="251"/>
    </location>
</feature>
<feature type="domain" description="BTB" evidence="5">
    <location>
        <begin position="739"/>
        <end position="806"/>
    </location>
</feature>
<evidence type="ECO:0000256" key="4">
    <source>
        <dbReference type="SAM" id="MobiDB-lite"/>
    </source>
</evidence>
<dbReference type="Gene3D" id="2.130.10.30">
    <property type="entry name" value="Regulator of chromosome condensation 1/beta-lactamase-inhibitor protein II"/>
    <property type="match status" value="1"/>
</dbReference>
<dbReference type="PANTHER" id="PTHR22872:SF2">
    <property type="entry name" value="INHIBITOR OF BRUTON TYROSINE KINASE"/>
    <property type="match status" value="1"/>
</dbReference>
<keyword evidence="7" id="KW-1185">Reference proteome</keyword>
<feature type="region of interest" description="Disordered" evidence="4">
    <location>
        <begin position="1014"/>
        <end position="1051"/>
    </location>
</feature>
<dbReference type="CDD" id="cd18500">
    <property type="entry name" value="BACK_IBtk"/>
    <property type="match status" value="1"/>
</dbReference>
<dbReference type="InterPro" id="IPR002110">
    <property type="entry name" value="Ankyrin_rpt"/>
</dbReference>
<accession>A0A813MI20</accession>
<dbReference type="PANTHER" id="PTHR22872">
    <property type="entry name" value="BTK-BINDING PROTEIN-RELATED"/>
    <property type="match status" value="1"/>
</dbReference>
<keyword evidence="2" id="KW-0040">ANK repeat</keyword>
<feature type="compositionally biased region" description="Basic and acidic residues" evidence="4">
    <location>
        <begin position="1114"/>
        <end position="1123"/>
    </location>
</feature>
<evidence type="ECO:0000256" key="3">
    <source>
        <dbReference type="PROSITE-ProRule" id="PRU00235"/>
    </source>
</evidence>
<dbReference type="SMART" id="SM00248">
    <property type="entry name" value="ANK"/>
    <property type="match status" value="2"/>
</dbReference>
<dbReference type="SMART" id="SM00225">
    <property type="entry name" value="BTB"/>
    <property type="match status" value="1"/>
</dbReference>
<gene>
    <name evidence="6" type="ORF">OXX778_LOCUS2139</name>
</gene>
<evidence type="ECO:0000256" key="1">
    <source>
        <dbReference type="ARBA" id="ARBA00022737"/>
    </source>
</evidence>
<dbReference type="SUPFAM" id="SSF50985">
    <property type="entry name" value="RCC1/BLIP-II"/>
    <property type="match status" value="1"/>
</dbReference>
<reference evidence="6" key="1">
    <citation type="submission" date="2021-02" db="EMBL/GenBank/DDBJ databases">
        <authorList>
            <person name="Nowell W R."/>
        </authorList>
    </citation>
    <scope>NUCLEOTIDE SEQUENCE</scope>
    <source>
        <strain evidence="6">Ploen Becks lab</strain>
    </source>
</reference>
<dbReference type="Pfam" id="PF00651">
    <property type="entry name" value="BTB"/>
    <property type="match status" value="2"/>
</dbReference>
<dbReference type="PROSITE" id="PS50088">
    <property type="entry name" value="ANK_REPEAT"/>
    <property type="match status" value="1"/>
</dbReference>
<organism evidence="6 7">
    <name type="scientific">Brachionus calyciflorus</name>
    <dbReference type="NCBI Taxonomy" id="104777"/>
    <lineage>
        <taxon>Eukaryota</taxon>
        <taxon>Metazoa</taxon>
        <taxon>Spiralia</taxon>
        <taxon>Gnathifera</taxon>
        <taxon>Rotifera</taxon>
        <taxon>Eurotatoria</taxon>
        <taxon>Monogononta</taxon>
        <taxon>Pseudotrocha</taxon>
        <taxon>Ploima</taxon>
        <taxon>Brachionidae</taxon>
        <taxon>Brachionus</taxon>
    </lineage>
</organism>
<dbReference type="Gene3D" id="1.25.40.20">
    <property type="entry name" value="Ankyrin repeat-containing domain"/>
    <property type="match status" value="1"/>
</dbReference>
<proteinExistence type="predicted"/>
<dbReference type="PROSITE" id="PS50297">
    <property type="entry name" value="ANK_REP_REGION"/>
    <property type="match status" value="1"/>
</dbReference>
<feature type="repeat" description="ANK" evidence="2">
    <location>
        <begin position="87"/>
        <end position="119"/>
    </location>
</feature>
<dbReference type="InterPro" id="IPR036770">
    <property type="entry name" value="Ankyrin_rpt-contain_sf"/>
</dbReference>
<dbReference type="SUPFAM" id="SSF48403">
    <property type="entry name" value="Ankyrin repeat"/>
    <property type="match status" value="1"/>
</dbReference>
<feature type="compositionally biased region" description="Low complexity" evidence="4">
    <location>
        <begin position="1128"/>
        <end position="1138"/>
    </location>
</feature>
<dbReference type="PRINTS" id="PR00633">
    <property type="entry name" value="RCCNDNSATION"/>
</dbReference>
<evidence type="ECO:0000256" key="2">
    <source>
        <dbReference type="PROSITE-ProRule" id="PRU00023"/>
    </source>
</evidence>
<dbReference type="CDD" id="cd18186">
    <property type="entry name" value="BTB_POZ_ZBTB_KLHL-like"/>
    <property type="match status" value="1"/>
</dbReference>
<dbReference type="SUPFAM" id="SSF54695">
    <property type="entry name" value="POZ domain"/>
    <property type="match status" value="2"/>
</dbReference>
<dbReference type="InterPro" id="IPR009091">
    <property type="entry name" value="RCC1/BLIP-II"/>
</dbReference>
<evidence type="ECO:0000259" key="5">
    <source>
        <dbReference type="PROSITE" id="PS50097"/>
    </source>
</evidence>
<dbReference type="InterPro" id="IPR011333">
    <property type="entry name" value="SKP1/BTB/POZ_sf"/>
</dbReference>
<dbReference type="Pfam" id="PF12796">
    <property type="entry name" value="Ank_2"/>
    <property type="match status" value="1"/>
</dbReference>
<name>A0A813MI20_9BILA</name>
<dbReference type="InterPro" id="IPR051625">
    <property type="entry name" value="Signaling_Regulatory_Domain"/>
</dbReference>
<dbReference type="AlphaFoldDB" id="A0A813MI20"/>
<feature type="repeat" description="RCC1" evidence="3">
    <location>
        <begin position="146"/>
        <end position="199"/>
    </location>
</feature>
<evidence type="ECO:0000313" key="7">
    <source>
        <dbReference type="Proteomes" id="UP000663879"/>
    </source>
</evidence>
<feature type="region of interest" description="Disordered" evidence="4">
    <location>
        <begin position="1107"/>
        <end position="1138"/>
    </location>
</feature>
<dbReference type="Pfam" id="PF00415">
    <property type="entry name" value="RCC1"/>
    <property type="match status" value="3"/>
</dbReference>
<dbReference type="Proteomes" id="UP000663879">
    <property type="component" value="Unassembled WGS sequence"/>
</dbReference>
<dbReference type="PROSITE" id="PS50012">
    <property type="entry name" value="RCC1_3"/>
    <property type="match status" value="3"/>
</dbReference>
<dbReference type="EMBL" id="CAJNOC010000158">
    <property type="protein sequence ID" value="CAF0720757.1"/>
    <property type="molecule type" value="Genomic_DNA"/>
</dbReference>